<dbReference type="GO" id="GO:0005634">
    <property type="term" value="C:nucleus"/>
    <property type="evidence" value="ECO:0007669"/>
    <property type="project" value="UniProtKB-SubCell"/>
</dbReference>
<reference evidence="9 10" key="1">
    <citation type="submission" date="2014-04" db="EMBL/GenBank/DDBJ databases">
        <authorList>
            <consortium name="International Citrus Genome Consortium"/>
            <person name="Gmitter F."/>
            <person name="Chen C."/>
            <person name="Farmerie W."/>
            <person name="Harkins T."/>
            <person name="Desany B."/>
            <person name="Mohiuddin M."/>
            <person name="Kodira C."/>
            <person name="Borodovsky M."/>
            <person name="Lomsadze A."/>
            <person name="Burns P."/>
            <person name="Jenkins J."/>
            <person name="Prochnik S."/>
            <person name="Shu S."/>
            <person name="Chapman J."/>
            <person name="Pitluck S."/>
            <person name="Schmutz J."/>
            <person name="Rokhsar D."/>
        </authorList>
    </citation>
    <scope>NUCLEOTIDE SEQUENCE</scope>
</reference>
<dbReference type="SUPFAM" id="SSF54928">
    <property type="entry name" value="RNA-binding domain, RBD"/>
    <property type="match status" value="1"/>
</dbReference>
<keyword evidence="5" id="KW-0539">Nucleus</keyword>
<keyword evidence="2" id="KW-0507">mRNA processing</keyword>
<dbReference type="Gene3D" id="3.30.70.330">
    <property type="match status" value="2"/>
</dbReference>
<evidence type="ECO:0000256" key="5">
    <source>
        <dbReference type="ARBA" id="ARBA00023242"/>
    </source>
</evidence>
<keyword evidence="10" id="KW-1185">Reference proteome</keyword>
<dbReference type="CDD" id="cd12599">
    <property type="entry name" value="RRM1_SF2_plant_like"/>
    <property type="match status" value="1"/>
</dbReference>
<dbReference type="GO" id="GO:0003723">
    <property type="term" value="F:RNA binding"/>
    <property type="evidence" value="ECO:0007669"/>
    <property type="project" value="UniProtKB-UniRule"/>
</dbReference>
<evidence type="ECO:0000256" key="7">
    <source>
        <dbReference type="SAM" id="MobiDB-lite"/>
    </source>
</evidence>
<dbReference type="PROSITE" id="PS50102">
    <property type="entry name" value="RRM"/>
    <property type="match status" value="1"/>
</dbReference>
<evidence type="ECO:0000313" key="9">
    <source>
        <dbReference type="EMBL" id="KDO56191.1"/>
    </source>
</evidence>
<evidence type="ECO:0000256" key="6">
    <source>
        <dbReference type="PROSITE-ProRule" id="PRU00176"/>
    </source>
</evidence>
<keyword evidence="3" id="KW-0677">Repeat</keyword>
<evidence type="ECO:0000313" key="10">
    <source>
        <dbReference type="Proteomes" id="UP000027120"/>
    </source>
</evidence>
<evidence type="ECO:0000256" key="4">
    <source>
        <dbReference type="ARBA" id="ARBA00022884"/>
    </source>
</evidence>
<sequence>MSSRSSRTLYVGNLPGDTRMREVEDLFYKYGPIVDIDLKIPPRPPGYAFLEFEDYRDAEDAIRGRDGYNFDGYRLRVELAHGGRRHSSSMDRYSSYSSGGSRGVSRRSDYRVLVTGLPSSASWQDLKDHMRRAGDVCFSQVFRDRGELHWRMLRFWGGEVNWGEIREAGRILGGGMFSCLYRFRIFFIYFKCMRLSYFKHFRESYHNIFAGMTGIVDYTSYDDMKYAIRKLDRSEFRNAFSRSYVRVREYDSRRSYSRSPSRSPYYSRSRSRSPYYSRSRSPSRSWSYSPRSRSYSPRGKYSRRSPSLSPARSASQRSPSGSPPRSFS</sequence>
<dbReference type="InterPro" id="IPR012677">
    <property type="entry name" value="Nucleotide-bd_a/b_plait_sf"/>
</dbReference>
<evidence type="ECO:0000256" key="2">
    <source>
        <dbReference type="ARBA" id="ARBA00022664"/>
    </source>
</evidence>
<dbReference type="Pfam" id="PF00076">
    <property type="entry name" value="RRM_1"/>
    <property type="match status" value="1"/>
</dbReference>
<dbReference type="GO" id="GO:0006397">
    <property type="term" value="P:mRNA processing"/>
    <property type="evidence" value="ECO:0007669"/>
    <property type="project" value="UniProtKB-KW"/>
</dbReference>
<dbReference type="InterPro" id="IPR000504">
    <property type="entry name" value="RRM_dom"/>
</dbReference>
<evidence type="ECO:0000256" key="1">
    <source>
        <dbReference type="ARBA" id="ARBA00004123"/>
    </source>
</evidence>
<name>A0A067EZ49_CITSI</name>
<feature type="region of interest" description="Disordered" evidence="7">
    <location>
        <begin position="85"/>
        <end position="104"/>
    </location>
</feature>
<keyword evidence="4 6" id="KW-0694">RNA-binding</keyword>
<feature type="non-terminal residue" evidence="9">
    <location>
        <position position="328"/>
    </location>
</feature>
<dbReference type="FunFam" id="3.30.70.330:FF:000410">
    <property type="entry name" value="ASF/SF2-like pre-mRNA splicing factor SRP31"/>
    <property type="match status" value="1"/>
</dbReference>
<organism evidence="9 10">
    <name type="scientific">Citrus sinensis</name>
    <name type="common">Sweet orange</name>
    <name type="synonym">Citrus aurantium var. sinensis</name>
    <dbReference type="NCBI Taxonomy" id="2711"/>
    <lineage>
        <taxon>Eukaryota</taxon>
        <taxon>Viridiplantae</taxon>
        <taxon>Streptophyta</taxon>
        <taxon>Embryophyta</taxon>
        <taxon>Tracheophyta</taxon>
        <taxon>Spermatophyta</taxon>
        <taxon>Magnoliopsida</taxon>
        <taxon>eudicotyledons</taxon>
        <taxon>Gunneridae</taxon>
        <taxon>Pentapetalae</taxon>
        <taxon>rosids</taxon>
        <taxon>malvids</taxon>
        <taxon>Sapindales</taxon>
        <taxon>Rutaceae</taxon>
        <taxon>Aurantioideae</taxon>
        <taxon>Citrus</taxon>
    </lineage>
</organism>
<feature type="compositionally biased region" description="Low complexity" evidence="7">
    <location>
        <begin position="90"/>
        <end position="99"/>
    </location>
</feature>
<dbReference type="EMBL" id="KK784975">
    <property type="protein sequence ID" value="KDO56191.1"/>
    <property type="molecule type" value="Genomic_DNA"/>
</dbReference>
<feature type="domain" description="RRM" evidence="8">
    <location>
        <begin position="7"/>
        <end position="82"/>
    </location>
</feature>
<feature type="region of interest" description="Disordered" evidence="7">
    <location>
        <begin position="255"/>
        <end position="328"/>
    </location>
</feature>
<dbReference type="PANTHER" id="PTHR23003">
    <property type="entry name" value="RNA RECOGNITION MOTIF RRM DOMAIN CONTAINING PROTEIN"/>
    <property type="match status" value="1"/>
</dbReference>
<dbReference type="InterPro" id="IPR035979">
    <property type="entry name" value="RBD_domain_sf"/>
</dbReference>
<evidence type="ECO:0000256" key="3">
    <source>
        <dbReference type="ARBA" id="ARBA00022737"/>
    </source>
</evidence>
<comment type="subcellular location">
    <subcellularLocation>
        <location evidence="1">Nucleus</location>
    </subcellularLocation>
</comment>
<evidence type="ECO:0000259" key="8">
    <source>
        <dbReference type="PROSITE" id="PS50102"/>
    </source>
</evidence>
<dbReference type="SMART" id="SM00360">
    <property type="entry name" value="RRM"/>
    <property type="match status" value="2"/>
</dbReference>
<dbReference type="InterPro" id="IPR050374">
    <property type="entry name" value="RRT5_SRSF_SR"/>
</dbReference>
<proteinExistence type="predicted"/>
<protein>
    <recommendedName>
        <fullName evidence="8">RRM domain-containing protein</fullName>
    </recommendedName>
</protein>
<feature type="compositionally biased region" description="Low complexity" evidence="7">
    <location>
        <begin position="257"/>
        <end position="328"/>
    </location>
</feature>
<dbReference type="Proteomes" id="UP000027120">
    <property type="component" value="Unassembled WGS sequence"/>
</dbReference>
<dbReference type="AlphaFoldDB" id="A0A067EZ49"/>
<gene>
    <name evidence="9" type="ORF">CISIN_1g0194182mg</name>
</gene>
<dbReference type="PANTHER" id="PTHR23003:SF62">
    <property type="entry name" value="SERINE_ARGININE (SR)-TYPE SHUTTLING MRNA BINDING PROTEIN NPL3"/>
    <property type="match status" value="1"/>
</dbReference>
<accession>A0A067EZ49</accession>